<dbReference type="GO" id="GO:0005634">
    <property type="term" value="C:nucleus"/>
    <property type="evidence" value="ECO:0007669"/>
    <property type="project" value="TreeGrafter"/>
</dbReference>
<dbReference type="PANTHER" id="PTHR13464">
    <property type="entry name" value="TRANSCRIPTIONAL REGULATOR PROTEIN HCNGP"/>
    <property type="match status" value="1"/>
</dbReference>
<feature type="region of interest" description="Disordered" evidence="1">
    <location>
        <begin position="1"/>
        <end position="102"/>
    </location>
</feature>
<keyword evidence="3" id="KW-1185">Reference proteome</keyword>
<evidence type="ECO:0008006" key="4">
    <source>
        <dbReference type="Google" id="ProtNLM"/>
    </source>
</evidence>
<organism evidence="2 3">
    <name type="scientific">Polypedilum vanderplanki</name>
    <name type="common">Sleeping chironomid midge</name>
    <dbReference type="NCBI Taxonomy" id="319348"/>
    <lineage>
        <taxon>Eukaryota</taxon>
        <taxon>Metazoa</taxon>
        <taxon>Ecdysozoa</taxon>
        <taxon>Arthropoda</taxon>
        <taxon>Hexapoda</taxon>
        <taxon>Insecta</taxon>
        <taxon>Pterygota</taxon>
        <taxon>Neoptera</taxon>
        <taxon>Endopterygota</taxon>
        <taxon>Diptera</taxon>
        <taxon>Nematocera</taxon>
        <taxon>Chironomoidea</taxon>
        <taxon>Chironomidae</taxon>
        <taxon>Chironominae</taxon>
        <taxon>Polypedilum</taxon>
        <taxon>Polypedilum</taxon>
    </lineage>
</organism>
<feature type="compositionally biased region" description="Basic and acidic residues" evidence="1">
    <location>
        <begin position="89"/>
        <end position="102"/>
    </location>
</feature>
<protein>
    <recommendedName>
        <fullName evidence="4">SAP30-binding protein</fullName>
    </recommendedName>
</protein>
<evidence type="ECO:0000313" key="3">
    <source>
        <dbReference type="Proteomes" id="UP001107558"/>
    </source>
</evidence>
<feature type="compositionally biased region" description="Acidic residues" evidence="1">
    <location>
        <begin position="15"/>
        <end position="27"/>
    </location>
</feature>
<dbReference type="PANTHER" id="PTHR13464:SF0">
    <property type="entry name" value="SAP30-BINDING PROTEIN"/>
    <property type="match status" value="1"/>
</dbReference>
<dbReference type="EMBL" id="JADBJN010000001">
    <property type="protein sequence ID" value="KAG5682650.1"/>
    <property type="molecule type" value="Genomic_DNA"/>
</dbReference>
<dbReference type="Proteomes" id="UP001107558">
    <property type="component" value="Chromosome 1"/>
</dbReference>
<dbReference type="GO" id="GO:0006355">
    <property type="term" value="P:regulation of DNA-templated transcription"/>
    <property type="evidence" value="ECO:0007669"/>
    <property type="project" value="InterPro"/>
</dbReference>
<reference evidence="2" key="1">
    <citation type="submission" date="2021-03" db="EMBL/GenBank/DDBJ databases">
        <title>Chromosome level genome of the anhydrobiotic midge Polypedilum vanderplanki.</title>
        <authorList>
            <person name="Yoshida Y."/>
            <person name="Kikawada T."/>
            <person name="Gusev O."/>
        </authorList>
    </citation>
    <scope>NUCLEOTIDE SEQUENCE</scope>
    <source>
        <strain evidence="2">NIAS01</strain>
        <tissue evidence="2">Whole body or cell culture</tissue>
    </source>
</reference>
<evidence type="ECO:0000256" key="1">
    <source>
        <dbReference type="SAM" id="MobiDB-lite"/>
    </source>
</evidence>
<dbReference type="InterPro" id="IPR012479">
    <property type="entry name" value="SAP30BP"/>
</dbReference>
<feature type="compositionally biased region" description="Polar residues" evidence="1">
    <location>
        <begin position="1"/>
        <end position="14"/>
    </location>
</feature>
<evidence type="ECO:0000313" key="2">
    <source>
        <dbReference type="EMBL" id="KAG5682650.1"/>
    </source>
</evidence>
<dbReference type="OrthoDB" id="1714508at2759"/>
<gene>
    <name evidence="2" type="ORF">PVAND_011989</name>
</gene>
<dbReference type="Pfam" id="PF07818">
    <property type="entry name" value="HCNGP"/>
    <property type="match status" value="1"/>
</dbReference>
<sequence length="263" mass="30325">MNSALASLTACYTDSENEDHHDDDDDVSMSHSDPEEKQIKGELVIQQQKTSNNNPKKSLRLVSYNDNEEHEEIHDEEHHSDEESEENKEEQKESIEIDSEDKNAKYIKKYGFSLPEPKSKPNPKLQENVTKITQRMLQNPNYDLNKFVQDNKSFRNPSIYDKLIQHCSINELGTNFSPEYYDVSIYGPESYYEELAKAQKAEMDKHEKQKKENIKTEVIVKEGKRKSKWDVQSSDGKLVSQTSSSSKTTTVIQAFGSLKKPKV</sequence>
<proteinExistence type="predicted"/>
<feature type="compositionally biased region" description="Basic and acidic residues" evidence="1">
    <location>
        <begin position="71"/>
        <end position="81"/>
    </location>
</feature>
<dbReference type="AlphaFoldDB" id="A0A9J6CK82"/>
<comment type="caution">
    <text evidence="2">The sequence shown here is derived from an EMBL/GenBank/DDBJ whole genome shotgun (WGS) entry which is preliminary data.</text>
</comment>
<feature type="compositionally biased region" description="Polar residues" evidence="1">
    <location>
        <begin position="45"/>
        <end position="56"/>
    </location>
</feature>
<accession>A0A9J6CK82</accession>
<name>A0A9J6CK82_POLVA</name>
<feature type="region of interest" description="Disordered" evidence="1">
    <location>
        <begin position="224"/>
        <end position="248"/>
    </location>
</feature>